<keyword evidence="3" id="KW-1185">Reference proteome</keyword>
<dbReference type="Proteomes" id="UP000647241">
    <property type="component" value="Unassembled WGS sequence"/>
</dbReference>
<dbReference type="NCBIfam" id="NF047646">
    <property type="entry name" value="REP_Tyr_transpos"/>
    <property type="match status" value="1"/>
</dbReference>
<dbReference type="SUPFAM" id="SSF143422">
    <property type="entry name" value="Transposase IS200-like"/>
    <property type="match status" value="1"/>
</dbReference>
<dbReference type="InterPro" id="IPR002686">
    <property type="entry name" value="Transposase_17"/>
</dbReference>
<dbReference type="PANTHER" id="PTHR36966:SF1">
    <property type="entry name" value="REP-ASSOCIATED TYROSINE TRANSPOSASE"/>
    <property type="match status" value="1"/>
</dbReference>
<dbReference type="EMBL" id="BMGT01000003">
    <property type="protein sequence ID" value="GGG83082.1"/>
    <property type="molecule type" value="Genomic_DNA"/>
</dbReference>
<dbReference type="Gene3D" id="3.30.70.1290">
    <property type="entry name" value="Transposase IS200-like"/>
    <property type="match status" value="1"/>
</dbReference>
<dbReference type="AlphaFoldDB" id="A0A917HLK5"/>
<accession>A0A917HLK5</accession>
<evidence type="ECO:0000313" key="2">
    <source>
        <dbReference type="EMBL" id="GGG83082.1"/>
    </source>
</evidence>
<dbReference type="GO" id="GO:0006313">
    <property type="term" value="P:DNA transposition"/>
    <property type="evidence" value="ECO:0007669"/>
    <property type="project" value="InterPro"/>
</dbReference>
<dbReference type="GO" id="GO:0004803">
    <property type="term" value="F:transposase activity"/>
    <property type="evidence" value="ECO:0007669"/>
    <property type="project" value="InterPro"/>
</dbReference>
<dbReference type="RefSeq" id="WP_188554853.1">
    <property type="nucleotide sequence ID" value="NZ_BMGT01000003.1"/>
</dbReference>
<dbReference type="SMART" id="SM01321">
    <property type="entry name" value="Y1_Tnp"/>
    <property type="match status" value="1"/>
</dbReference>
<organism evidence="2 3">
    <name type="scientific">Edaphobacter dinghuensis</name>
    <dbReference type="NCBI Taxonomy" id="1560005"/>
    <lineage>
        <taxon>Bacteria</taxon>
        <taxon>Pseudomonadati</taxon>
        <taxon>Acidobacteriota</taxon>
        <taxon>Terriglobia</taxon>
        <taxon>Terriglobales</taxon>
        <taxon>Acidobacteriaceae</taxon>
        <taxon>Edaphobacter</taxon>
    </lineage>
</organism>
<gene>
    <name evidence="2" type="ORF">GCM10011585_28460</name>
</gene>
<dbReference type="Pfam" id="PF01797">
    <property type="entry name" value="Y1_Tnp"/>
    <property type="match status" value="1"/>
</dbReference>
<name>A0A917HLK5_9BACT</name>
<proteinExistence type="predicted"/>
<reference evidence="2" key="2">
    <citation type="submission" date="2020-09" db="EMBL/GenBank/DDBJ databases">
        <authorList>
            <person name="Sun Q."/>
            <person name="Zhou Y."/>
        </authorList>
    </citation>
    <scope>NUCLEOTIDE SEQUENCE</scope>
    <source>
        <strain evidence="2">CGMCC 1.12997</strain>
    </source>
</reference>
<dbReference type="PANTHER" id="PTHR36966">
    <property type="entry name" value="REP-ASSOCIATED TYROSINE TRANSPOSASE"/>
    <property type="match status" value="1"/>
</dbReference>
<dbReference type="GO" id="GO:0043565">
    <property type="term" value="F:sequence-specific DNA binding"/>
    <property type="evidence" value="ECO:0007669"/>
    <property type="project" value="TreeGrafter"/>
</dbReference>
<dbReference type="InterPro" id="IPR036515">
    <property type="entry name" value="Transposase_17_sf"/>
</dbReference>
<dbReference type="InterPro" id="IPR052715">
    <property type="entry name" value="RAYT_transposase"/>
</dbReference>
<protein>
    <submittedName>
        <fullName evidence="2">Transposase</fullName>
    </submittedName>
</protein>
<comment type="caution">
    <text evidence="2">The sequence shown here is derived from an EMBL/GenBank/DDBJ whole genome shotgun (WGS) entry which is preliminary data.</text>
</comment>
<reference evidence="2" key="1">
    <citation type="journal article" date="2014" name="Int. J. Syst. Evol. Microbiol.">
        <title>Complete genome sequence of Corynebacterium casei LMG S-19264T (=DSM 44701T), isolated from a smear-ripened cheese.</title>
        <authorList>
            <consortium name="US DOE Joint Genome Institute (JGI-PGF)"/>
            <person name="Walter F."/>
            <person name="Albersmeier A."/>
            <person name="Kalinowski J."/>
            <person name="Ruckert C."/>
        </authorList>
    </citation>
    <scope>NUCLEOTIDE SEQUENCE</scope>
    <source>
        <strain evidence="2">CGMCC 1.12997</strain>
    </source>
</reference>
<sequence length="154" mass="18600">MPLGLKRYQQEGDDHFITFSCHHRKPYLNTPASRDIFLDSLERTRNHYQFEILGYVVMPEHVHLLVSEPPDDLLSKALQALKISVARRLTERPFWQTRYYDFNVFSHDKRVEKLKYMHRNPVKRSLVMQPEDWHWSSYRHYLLEEPPPVLITQP</sequence>
<feature type="domain" description="Transposase IS200-like" evidence="1">
    <location>
        <begin position="10"/>
        <end position="120"/>
    </location>
</feature>
<evidence type="ECO:0000313" key="3">
    <source>
        <dbReference type="Proteomes" id="UP000647241"/>
    </source>
</evidence>
<evidence type="ECO:0000259" key="1">
    <source>
        <dbReference type="SMART" id="SM01321"/>
    </source>
</evidence>